<dbReference type="Pfam" id="PF13174">
    <property type="entry name" value="TPR_6"/>
    <property type="match status" value="1"/>
</dbReference>
<organism evidence="4 5">
    <name type="scientific">Candidatus Pseudothioglobus singularis PS1</name>
    <dbReference type="NCBI Taxonomy" id="1125411"/>
    <lineage>
        <taxon>Bacteria</taxon>
        <taxon>Pseudomonadati</taxon>
        <taxon>Pseudomonadota</taxon>
        <taxon>Gammaproteobacteria</taxon>
        <taxon>Candidatus Pseudothioglobaceae</taxon>
        <taxon>Candidatus Pseudothioglobus</taxon>
    </lineage>
</organism>
<keyword evidence="2" id="KW-0175">Coiled coil</keyword>
<evidence type="ECO:0000256" key="3">
    <source>
        <dbReference type="SAM" id="SignalP"/>
    </source>
</evidence>
<evidence type="ECO:0000256" key="1">
    <source>
        <dbReference type="PROSITE-ProRule" id="PRU00339"/>
    </source>
</evidence>
<dbReference type="KEGG" id="tsn:W908_04360"/>
<name>A0A0M4LEY1_9GAMM</name>
<feature type="chain" id="PRO_5005797559" evidence="3">
    <location>
        <begin position="24"/>
        <end position="215"/>
    </location>
</feature>
<sequence length="215" mass="24646">MKNFSYSSVLCVSLLSMSFGAFSAEGLNVDLAILKINKEAKSLNKEILTLKDEIEILRENQRLNSEKIDELLQMIELSQTTNKQLEKSVEINPQPSKLFRDGKSSFVLGNYDKAIELFLSHLNYSPNDKSLIDTQLWLGRSYFYSESYLESKNSYLDFQALGTEHPKYADSLYELSRVYIELNEASEAKMLLTQMLEDYPNHILFNKASALIQSL</sequence>
<dbReference type="InterPro" id="IPR019734">
    <property type="entry name" value="TPR_rpt"/>
</dbReference>
<feature type="coiled-coil region" evidence="2">
    <location>
        <begin position="33"/>
        <end position="88"/>
    </location>
</feature>
<dbReference type="AlphaFoldDB" id="A0A0M4LEY1"/>
<proteinExistence type="predicted"/>
<keyword evidence="5" id="KW-1185">Reference proteome</keyword>
<dbReference type="SUPFAM" id="SSF48452">
    <property type="entry name" value="TPR-like"/>
    <property type="match status" value="1"/>
</dbReference>
<dbReference type="Gene3D" id="1.25.40.10">
    <property type="entry name" value="Tetratricopeptide repeat domain"/>
    <property type="match status" value="1"/>
</dbReference>
<keyword evidence="3" id="KW-0732">Signal</keyword>
<reference evidence="4 5" key="1">
    <citation type="journal article" date="2015" name="Genome Announc.">
        <title>Genome Sequence of 'Candidatus Thioglobus singularis' Strain PS1, a Mixotroph from the SUP05 Clade of Marine Gammaproteobacteria.</title>
        <authorList>
            <person name="Marshall K.T."/>
            <person name="Morris R.M."/>
        </authorList>
    </citation>
    <scope>NUCLEOTIDE SEQUENCE [LARGE SCALE GENOMIC DNA]</scope>
    <source>
        <strain evidence="4 5">PS1</strain>
    </source>
</reference>
<dbReference type="EMBL" id="CP006911">
    <property type="protein sequence ID" value="ALE02682.1"/>
    <property type="molecule type" value="Genomic_DNA"/>
</dbReference>
<evidence type="ECO:0000313" key="5">
    <source>
        <dbReference type="Proteomes" id="UP000068905"/>
    </source>
</evidence>
<dbReference type="STRING" id="1125411.W908_04360"/>
<accession>A0A0M4LEY1</accession>
<feature type="repeat" description="TPR" evidence="1">
    <location>
        <begin position="169"/>
        <end position="202"/>
    </location>
</feature>
<gene>
    <name evidence="4" type="ORF">W908_04360</name>
</gene>
<feature type="signal peptide" evidence="3">
    <location>
        <begin position="1"/>
        <end position="23"/>
    </location>
</feature>
<evidence type="ECO:0000313" key="4">
    <source>
        <dbReference type="EMBL" id="ALE02682.1"/>
    </source>
</evidence>
<dbReference type="InterPro" id="IPR011990">
    <property type="entry name" value="TPR-like_helical_dom_sf"/>
</dbReference>
<protein>
    <submittedName>
        <fullName evidence="4">Uncharacterized protein</fullName>
    </submittedName>
</protein>
<feature type="repeat" description="TPR" evidence="1">
    <location>
        <begin position="95"/>
        <end position="128"/>
    </location>
</feature>
<dbReference type="Proteomes" id="UP000068905">
    <property type="component" value="Chromosome"/>
</dbReference>
<evidence type="ECO:0000256" key="2">
    <source>
        <dbReference type="SAM" id="Coils"/>
    </source>
</evidence>
<dbReference type="PROSITE" id="PS50005">
    <property type="entry name" value="TPR"/>
    <property type="match status" value="2"/>
</dbReference>
<keyword evidence="1" id="KW-0802">TPR repeat</keyword>
<dbReference type="RefSeq" id="WP_236849171.1">
    <property type="nucleotide sequence ID" value="NZ_CP006911.1"/>
</dbReference>